<dbReference type="OrthoDB" id="9795573at2"/>
<reference evidence="4 5" key="1">
    <citation type="submission" date="2016-10" db="EMBL/GenBank/DDBJ databases">
        <authorList>
            <person name="de Groot N.N."/>
        </authorList>
    </citation>
    <scope>NUCLEOTIDE SEQUENCE [LARGE SCALE GENOMIC DNA]</scope>
    <source>
        <strain evidence="4 5">CGMCC 1.6133</strain>
    </source>
</reference>
<evidence type="ECO:0000256" key="2">
    <source>
        <dbReference type="ARBA" id="ARBA00022908"/>
    </source>
</evidence>
<dbReference type="STRING" id="376427.SAMN04487954_1192"/>
<evidence type="ECO:0000259" key="3">
    <source>
        <dbReference type="Pfam" id="PF13356"/>
    </source>
</evidence>
<dbReference type="PANTHER" id="PTHR30629">
    <property type="entry name" value="PROPHAGE INTEGRASE"/>
    <property type="match status" value="1"/>
</dbReference>
<dbReference type="GO" id="GO:0015074">
    <property type="term" value="P:DNA integration"/>
    <property type="evidence" value="ECO:0007669"/>
    <property type="project" value="UniProtKB-KW"/>
</dbReference>
<dbReference type="InterPro" id="IPR050808">
    <property type="entry name" value="Phage_Integrase"/>
</dbReference>
<gene>
    <name evidence="4" type="ORF">SAMN04487954_1192</name>
</gene>
<protein>
    <recommendedName>
        <fullName evidence="3">Integrase DNA-binding domain-containing protein</fullName>
    </recommendedName>
</protein>
<evidence type="ECO:0000256" key="1">
    <source>
        <dbReference type="ARBA" id="ARBA00008857"/>
    </source>
</evidence>
<dbReference type="PANTHER" id="PTHR30629:SF2">
    <property type="entry name" value="PROPHAGE INTEGRASE INTS-RELATED"/>
    <property type="match status" value="1"/>
</dbReference>
<keyword evidence="2" id="KW-0229">DNA integration</keyword>
<comment type="similarity">
    <text evidence="1">Belongs to the 'phage' integrase family.</text>
</comment>
<keyword evidence="5" id="KW-1185">Reference proteome</keyword>
<dbReference type="Gene3D" id="3.30.160.390">
    <property type="entry name" value="Integrase, DNA-binding domain"/>
    <property type="match status" value="1"/>
</dbReference>
<dbReference type="EMBL" id="FNES01000019">
    <property type="protein sequence ID" value="SDK54958.1"/>
    <property type="molecule type" value="Genomic_DNA"/>
</dbReference>
<feature type="domain" description="Integrase DNA-binding" evidence="3">
    <location>
        <begin position="8"/>
        <end position="52"/>
    </location>
</feature>
<dbReference type="Proteomes" id="UP000198525">
    <property type="component" value="Unassembled WGS sequence"/>
</dbReference>
<dbReference type="RefSeq" id="WP_089688706.1">
    <property type="nucleotide sequence ID" value="NZ_FNES01000019.1"/>
</dbReference>
<evidence type="ECO:0000313" key="5">
    <source>
        <dbReference type="Proteomes" id="UP000198525"/>
    </source>
</evidence>
<dbReference type="InterPro" id="IPR025166">
    <property type="entry name" value="Integrase_DNA_bind_dom"/>
</dbReference>
<organism evidence="4 5">
    <name type="scientific">Billgrantia gudaonensis</name>
    <dbReference type="NCBI Taxonomy" id="376427"/>
    <lineage>
        <taxon>Bacteria</taxon>
        <taxon>Pseudomonadati</taxon>
        <taxon>Pseudomonadota</taxon>
        <taxon>Gammaproteobacteria</taxon>
        <taxon>Oceanospirillales</taxon>
        <taxon>Halomonadaceae</taxon>
        <taxon>Billgrantia</taxon>
    </lineage>
</organism>
<name>A0A1G9CTJ4_9GAMM</name>
<proteinExistence type="inferred from homology"/>
<dbReference type="AlphaFoldDB" id="A0A1G9CTJ4"/>
<dbReference type="InterPro" id="IPR038488">
    <property type="entry name" value="Integrase_DNA-bd_sf"/>
</dbReference>
<sequence>MSRLTNKLSATAVRNAKPKDKTVKLADGGGLYLEITPTGSKYWRMKYPMRQRSCHLNGLRGDQHALPRRA</sequence>
<accession>A0A1G9CTJ4</accession>
<dbReference type="Pfam" id="PF13356">
    <property type="entry name" value="Arm-DNA-bind_3"/>
    <property type="match status" value="1"/>
</dbReference>
<evidence type="ECO:0000313" key="4">
    <source>
        <dbReference type="EMBL" id="SDK54958.1"/>
    </source>
</evidence>